<dbReference type="GO" id="GO:0002949">
    <property type="term" value="P:tRNA threonylcarbamoyladenosine modification"/>
    <property type="evidence" value="ECO:0007669"/>
    <property type="project" value="InterPro"/>
</dbReference>
<evidence type="ECO:0000256" key="5">
    <source>
        <dbReference type="ARBA" id="ARBA00022694"/>
    </source>
</evidence>
<gene>
    <name evidence="11" type="ORF">I215_03760</name>
</gene>
<keyword evidence="6" id="KW-0479">Metal-binding</keyword>
<dbReference type="RefSeq" id="WP_008990625.1">
    <property type="nucleotide sequence ID" value="NZ_AMSG01000003.1"/>
</dbReference>
<keyword evidence="8" id="KW-0067">ATP-binding</keyword>
<dbReference type="GO" id="GO:0005737">
    <property type="term" value="C:cytoplasm"/>
    <property type="evidence" value="ECO:0007669"/>
    <property type="project" value="UniProtKB-SubCell"/>
</dbReference>
<dbReference type="GO" id="GO:0005524">
    <property type="term" value="F:ATP binding"/>
    <property type="evidence" value="ECO:0007669"/>
    <property type="project" value="UniProtKB-KW"/>
</dbReference>
<comment type="similarity">
    <text evidence="2">Belongs to the TsaE family.</text>
</comment>
<keyword evidence="4" id="KW-0963">Cytoplasm</keyword>
<evidence type="ECO:0000313" key="11">
    <source>
        <dbReference type="EMBL" id="EKF56029.1"/>
    </source>
</evidence>
<evidence type="ECO:0000256" key="1">
    <source>
        <dbReference type="ARBA" id="ARBA00004496"/>
    </source>
</evidence>
<dbReference type="NCBIfam" id="TIGR00150">
    <property type="entry name" value="T6A_YjeE"/>
    <property type="match status" value="1"/>
</dbReference>
<comment type="caution">
    <text evidence="11">The sequence shown here is derived from an EMBL/GenBank/DDBJ whole genome shotgun (WGS) entry which is preliminary data.</text>
</comment>
<evidence type="ECO:0000256" key="3">
    <source>
        <dbReference type="ARBA" id="ARBA00019010"/>
    </source>
</evidence>
<dbReference type="PANTHER" id="PTHR33540">
    <property type="entry name" value="TRNA THREONYLCARBAMOYLADENOSINE BIOSYNTHESIS PROTEIN TSAE"/>
    <property type="match status" value="1"/>
</dbReference>
<evidence type="ECO:0000256" key="4">
    <source>
        <dbReference type="ARBA" id="ARBA00022490"/>
    </source>
</evidence>
<evidence type="ECO:0000256" key="10">
    <source>
        <dbReference type="ARBA" id="ARBA00032441"/>
    </source>
</evidence>
<organism evidence="11 12">
    <name type="scientific">Galbibacter marinus</name>
    <dbReference type="NCBI Taxonomy" id="555500"/>
    <lineage>
        <taxon>Bacteria</taxon>
        <taxon>Pseudomonadati</taxon>
        <taxon>Bacteroidota</taxon>
        <taxon>Flavobacteriia</taxon>
        <taxon>Flavobacteriales</taxon>
        <taxon>Flavobacteriaceae</taxon>
        <taxon>Galbibacter</taxon>
    </lineage>
</organism>
<sequence length="135" mass="15421">MVQYTYGLEDLEDISNKIIENSKSKILCFYGDMGVGKTTLIKEIVKQLGSKDRVSSPTFALVNEYDANGAVVYHFDFYRIEHSDEAYQIGLENYLYSGAWCLIEWPDKIAELLPENVTIIDIKEQLSGKRTLVLQ</sequence>
<keyword evidence="9" id="KW-0460">Magnesium</keyword>
<dbReference type="EMBL" id="AMSG01000003">
    <property type="protein sequence ID" value="EKF56029.1"/>
    <property type="molecule type" value="Genomic_DNA"/>
</dbReference>
<dbReference type="OrthoDB" id="9815896at2"/>
<protein>
    <recommendedName>
        <fullName evidence="3">tRNA threonylcarbamoyladenosine biosynthesis protein TsaE</fullName>
    </recommendedName>
    <alternativeName>
        <fullName evidence="10">t(6)A37 threonylcarbamoyladenosine biosynthesis protein TsaE</fullName>
    </alternativeName>
</protein>
<dbReference type="eggNOG" id="COG0802">
    <property type="taxonomic scope" value="Bacteria"/>
</dbReference>
<evidence type="ECO:0000256" key="6">
    <source>
        <dbReference type="ARBA" id="ARBA00022723"/>
    </source>
</evidence>
<keyword evidence="7" id="KW-0547">Nucleotide-binding</keyword>
<evidence type="ECO:0000256" key="8">
    <source>
        <dbReference type="ARBA" id="ARBA00022840"/>
    </source>
</evidence>
<keyword evidence="5" id="KW-0819">tRNA processing</keyword>
<dbReference type="Pfam" id="PF02367">
    <property type="entry name" value="TsaE"/>
    <property type="match status" value="1"/>
</dbReference>
<dbReference type="PATRIC" id="fig|555500.3.peg.780"/>
<dbReference type="Gene3D" id="3.40.50.300">
    <property type="entry name" value="P-loop containing nucleotide triphosphate hydrolases"/>
    <property type="match status" value="1"/>
</dbReference>
<evidence type="ECO:0000256" key="7">
    <source>
        <dbReference type="ARBA" id="ARBA00022741"/>
    </source>
</evidence>
<proteinExistence type="inferred from homology"/>
<dbReference type="PANTHER" id="PTHR33540:SF2">
    <property type="entry name" value="TRNA THREONYLCARBAMOYLADENOSINE BIOSYNTHESIS PROTEIN TSAE"/>
    <property type="match status" value="1"/>
</dbReference>
<dbReference type="STRING" id="555500.I215_03760"/>
<dbReference type="InterPro" id="IPR027417">
    <property type="entry name" value="P-loop_NTPase"/>
</dbReference>
<evidence type="ECO:0000313" key="12">
    <source>
        <dbReference type="Proteomes" id="UP000007364"/>
    </source>
</evidence>
<evidence type="ECO:0000256" key="2">
    <source>
        <dbReference type="ARBA" id="ARBA00007599"/>
    </source>
</evidence>
<comment type="subcellular location">
    <subcellularLocation>
        <location evidence="1">Cytoplasm</location>
    </subcellularLocation>
</comment>
<keyword evidence="12" id="KW-1185">Reference proteome</keyword>
<evidence type="ECO:0000256" key="9">
    <source>
        <dbReference type="ARBA" id="ARBA00022842"/>
    </source>
</evidence>
<accession>K2PX26</accession>
<dbReference type="AlphaFoldDB" id="K2PX26"/>
<name>K2PX26_9FLAO</name>
<dbReference type="Proteomes" id="UP000007364">
    <property type="component" value="Unassembled WGS sequence"/>
</dbReference>
<dbReference type="InterPro" id="IPR003442">
    <property type="entry name" value="T6A_TsaE"/>
</dbReference>
<dbReference type="GO" id="GO:0046872">
    <property type="term" value="F:metal ion binding"/>
    <property type="evidence" value="ECO:0007669"/>
    <property type="project" value="UniProtKB-KW"/>
</dbReference>
<dbReference type="SUPFAM" id="SSF52540">
    <property type="entry name" value="P-loop containing nucleoside triphosphate hydrolases"/>
    <property type="match status" value="1"/>
</dbReference>
<reference evidence="11 12" key="1">
    <citation type="journal article" date="2012" name="J. Bacteriol.">
        <title>Genome Sequence of Galbibacter marinum Type Strain ck-I2-15.</title>
        <authorList>
            <person name="Lai Q."/>
            <person name="Li C."/>
            <person name="Shao Z."/>
        </authorList>
    </citation>
    <scope>NUCLEOTIDE SEQUENCE [LARGE SCALE GENOMIC DNA]</scope>
    <source>
        <strain evidence="12">ck-I2-15</strain>
    </source>
</reference>